<dbReference type="Gene3D" id="3.30.70.2400">
    <property type="entry name" value="Uncharacterised protein PF13773, DUF4170"/>
    <property type="match status" value="1"/>
</dbReference>
<accession>A0A4Y3WBB2</accession>
<dbReference type="OrthoDB" id="9800646at2"/>
<comment type="caution">
    <text evidence="1">The sequence shown here is derived from an EMBL/GenBank/DDBJ whole genome shotgun (WGS) entry which is preliminary data.</text>
</comment>
<organism evidence="1 2">
    <name type="scientific">Nitrobacter winogradskyi</name>
    <name type="common">Nitrobacter agilis</name>
    <dbReference type="NCBI Taxonomy" id="913"/>
    <lineage>
        <taxon>Bacteria</taxon>
        <taxon>Pseudomonadati</taxon>
        <taxon>Pseudomonadota</taxon>
        <taxon>Alphaproteobacteria</taxon>
        <taxon>Hyphomicrobiales</taxon>
        <taxon>Nitrobacteraceae</taxon>
        <taxon>Nitrobacter</taxon>
    </lineage>
</organism>
<reference evidence="1 2" key="1">
    <citation type="submission" date="2019-06" db="EMBL/GenBank/DDBJ databases">
        <title>Whole genome shotgun sequence of Nitrobacter winogradskyi NBRC 14297.</title>
        <authorList>
            <person name="Hosoyama A."/>
            <person name="Uohara A."/>
            <person name="Ohji S."/>
            <person name="Ichikawa N."/>
        </authorList>
    </citation>
    <scope>NUCLEOTIDE SEQUENCE [LARGE SCALE GENOMIC DNA]</scope>
    <source>
        <strain evidence="1 2">NBRC 14297</strain>
    </source>
</reference>
<evidence type="ECO:0000313" key="1">
    <source>
        <dbReference type="EMBL" id="GEC14526.1"/>
    </source>
</evidence>
<dbReference type="InterPro" id="IPR025226">
    <property type="entry name" value="DUF4170"/>
</dbReference>
<proteinExistence type="predicted"/>
<name>A0A4Y3WBB2_NITWI</name>
<dbReference type="RefSeq" id="WP_141382239.1">
    <property type="nucleotide sequence ID" value="NZ_BJNF01000009.1"/>
</dbReference>
<gene>
    <name evidence="1" type="ORF">NWI01_04180</name>
</gene>
<dbReference type="EMBL" id="BJNF01000009">
    <property type="protein sequence ID" value="GEC14526.1"/>
    <property type="molecule type" value="Genomic_DNA"/>
</dbReference>
<dbReference type="AlphaFoldDB" id="A0A4Y3WBB2"/>
<dbReference type="Proteomes" id="UP000318825">
    <property type="component" value="Unassembled WGS sequence"/>
</dbReference>
<dbReference type="Pfam" id="PF13773">
    <property type="entry name" value="DUF4170"/>
    <property type="match status" value="1"/>
</dbReference>
<evidence type="ECO:0000313" key="2">
    <source>
        <dbReference type="Proteomes" id="UP000318825"/>
    </source>
</evidence>
<sequence>MPPDSPPQQLLHLVIGGELTDLAHTTFKNLDEVEIVGLYPNYASAYAAWKAKAQRTVDNAHTRYFIVHLHRLLDPGQDTKTDL</sequence>
<protein>
    <submittedName>
        <fullName evidence="1">Inositol monophosphatase</fullName>
    </submittedName>
</protein>